<accession>A0ABQ9Z8N4</accession>
<protein>
    <submittedName>
        <fullName evidence="1">Uncharacterized protein</fullName>
    </submittedName>
</protein>
<evidence type="ECO:0000313" key="2">
    <source>
        <dbReference type="Proteomes" id="UP001234178"/>
    </source>
</evidence>
<dbReference type="Proteomes" id="UP001234178">
    <property type="component" value="Unassembled WGS sequence"/>
</dbReference>
<comment type="caution">
    <text evidence="1">The sequence shown here is derived from an EMBL/GenBank/DDBJ whole genome shotgun (WGS) entry which is preliminary data.</text>
</comment>
<organism evidence="1 2">
    <name type="scientific">Daphnia magna</name>
    <dbReference type="NCBI Taxonomy" id="35525"/>
    <lineage>
        <taxon>Eukaryota</taxon>
        <taxon>Metazoa</taxon>
        <taxon>Ecdysozoa</taxon>
        <taxon>Arthropoda</taxon>
        <taxon>Crustacea</taxon>
        <taxon>Branchiopoda</taxon>
        <taxon>Diplostraca</taxon>
        <taxon>Cladocera</taxon>
        <taxon>Anomopoda</taxon>
        <taxon>Daphniidae</taxon>
        <taxon>Daphnia</taxon>
    </lineage>
</organism>
<keyword evidence="2" id="KW-1185">Reference proteome</keyword>
<reference evidence="1 2" key="1">
    <citation type="journal article" date="2023" name="Nucleic Acids Res.">
        <title>The hologenome of Daphnia magna reveals possible DNA methylation and microbiome-mediated evolution of the host genome.</title>
        <authorList>
            <person name="Chaturvedi A."/>
            <person name="Li X."/>
            <person name="Dhandapani V."/>
            <person name="Marshall H."/>
            <person name="Kissane S."/>
            <person name="Cuenca-Cambronero M."/>
            <person name="Asole G."/>
            <person name="Calvet F."/>
            <person name="Ruiz-Romero M."/>
            <person name="Marangio P."/>
            <person name="Guigo R."/>
            <person name="Rago D."/>
            <person name="Mirbahai L."/>
            <person name="Eastwood N."/>
            <person name="Colbourne J.K."/>
            <person name="Zhou J."/>
            <person name="Mallon E."/>
            <person name="Orsini L."/>
        </authorList>
    </citation>
    <scope>NUCLEOTIDE SEQUENCE [LARGE SCALE GENOMIC DNA]</scope>
    <source>
        <strain evidence="1">LRV0_1</strain>
    </source>
</reference>
<proteinExistence type="predicted"/>
<name>A0ABQ9Z8N4_9CRUS</name>
<sequence length="61" mass="6962">MTYLHISMYANTSGMLIDIILPLCLRQMTMETGCSIVLNFLREETTFCLPSVHFDSKVAFN</sequence>
<evidence type="ECO:0000313" key="1">
    <source>
        <dbReference type="EMBL" id="KAK4009262.1"/>
    </source>
</evidence>
<gene>
    <name evidence="1" type="ORF">OUZ56_018378</name>
</gene>
<dbReference type="EMBL" id="JAOYFB010000003">
    <property type="protein sequence ID" value="KAK4009262.1"/>
    <property type="molecule type" value="Genomic_DNA"/>
</dbReference>